<gene>
    <name evidence="1" type="ORF">K4G66_29415</name>
</gene>
<proteinExistence type="predicted"/>
<dbReference type="InterPro" id="IPR025345">
    <property type="entry name" value="DUF4249"/>
</dbReference>
<organism evidence="1">
    <name type="scientific">Roseihalotalea indica</name>
    <dbReference type="NCBI Taxonomy" id="2867963"/>
    <lineage>
        <taxon>Bacteria</taxon>
        <taxon>Pseudomonadati</taxon>
        <taxon>Bacteroidota</taxon>
        <taxon>Cytophagia</taxon>
        <taxon>Cytophagales</taxon>
        <taxon>Catalimonadaceae</taxon>
        <taxon>Roseihalotalea</taxon>
    </lineage>
</organism>
<dbReference type="EMBL" id="CP120682">
    <property type="protein sequence ID" value="WKN36485.1"/>
    <property type="molecule type" value="Genomic_DNA"/>
</dbReference>
<protein>
    <submittedName>
        <fullName evidence="1">DUF4249 domain-containing protein</fullName>
    </submittedName>
</protein>
<dbReference type="Pfam" id="PF14054">
    <property type="entry name" value="DUF4249"/>
    <property type="match status" value="1"/>
</dbReference>
<evidence type="ECO:0000313" key="1">
    <source>
        <dbReference type="EMBL" id="WKN36485.1"/>
    </source>
</evidence>
<name>A0AA49GKD6_9BACT</name>
<reference evidence="1" key="2">
    <citation type="journal article" date="2024" name="Antonie Van Leeuwenhoek">
        <title>Roseihalotalea indica gen. nov., sp. nov., a halophilic Bacteroidetes from mesopelagic Southwest Indian Ocean with higher carbohydrate metabolic potential.</title>
        <authorList>
            <person name="Chen B."/>
            <person name="Zhang M."/>
            <person name="Lin D."/>
            <person name="Ye J."/>
            <person name="Tang K."/>
        </authorList>
    </citation>
    <scope>NUCLEOTIDE SEQUENCE</scope>
    <source>
        <strain evidence="1">TK19036</strain>
    </source>
</reference>
<reference evidence="1" key="1">
    <citation type="journal article" date="2023" name="Comput. Struct. Biotechnol. J.">
        <title>Discovery of a novel marine Bacteroidetes with a rich repertoire of carbohydrate-active enzymes.</title>
        <authorList>
            <person name="Chen B."/>
            <person name="Liu G."/>
            <person name="Chen Q."/>
            <person name="Wang H."/>
            <person name="Liu L."/>
            <person name="Tang K."/>
        </authorList>
    </citation>
    <scope>NUCLEOTIDE SEQUENCE</scope>
    <source>
        <strain evidence="1">TK19036</strain>
    </source>
</reference>
<accession>A0AA49GKD6</accession>
<dbReference type="AlphaFoldDB" id="A0AA49GKD6"/>
<sequence>MYKYSIIPLFAVLLLWGCEETVDLDTDQAPPRYIIEGSVTNELTDHYVKISTSTDFYNKNGTPRVSDASVVVSDDQNHEYLFIESETEPGLYTSRFEGEIGRTYSMQVTMPTGEAFTASDQMYEVQPVDSLTWEIDEEEQEDPEEEGLFYSLRIFAREPQETVDYYLFKFYRNDSLQNFDSQTGLFYADDELIGGYIYGLEAPAYFRQGDEATFTMYRISREAYLFYKDLDITLNGDGGMFGPSPTNPRTNIKGPDGAGIGFFQASAVVRKTIIVGE</sequence>